<dbReference type="Proteomes" id="UP000517916">
    <property type="component" value="Unassembled WGS sequence"/>
</dbReference>
<evidence type="ECO:0000313" key="2">
    <source>
        <dbReference type="Proteomes" id="UP000517916"/>
    </source>
</evidence>
<evidence type="ECO:0000313" key="1">
    <source>
        <dbReference type="EMBL" id="MBA8924367.1"/>
    </source>
</evidence>
<evidence type="ECO:0008006" key="3">
    <source>
        <dbReference type="Google" id="ProtNLM"/>
    </source>
</evidence>
<accession>A0ABR6BCC3</accession>
<dbReference type="RefSeq" id="WP_025358023.1">
    <property type="nucleotide sequence ID" value="NZ_BAAABQ010000007.1"/>
</dbReference>
<comment type="caution">
    <text evidence="1">The sequence shown here is derived from an EMBL/GenBank/DDBJ whole genome shotgun (WGS) entry which is preliminary data.</text>
</comment>
<dbReference type="InterPro" id="IPR040701">
    <property type="entry name" value="Bact_RF_family2"/>
</dbReference>
<keyword evidence="2" id="KW-1185">Reference proteome</keyword>
<sequence length="347" mass="36441">MNLSELGELTAAPGAFASLYLDASHDAEDSAHALGPHWKAAEQELTRQGADPPTLRALHDALTSGPRPVGRAGRALIASAGRVLVDKWLPVPPPLPIARYSELPHLLPLVAQAVPPIPYVVAITDRLGADLRGYGQEGELVGVVSVRGEDHPVHNVGAVAAEVVSMADDLHAELIILAGEVQARTALQEELPQRCQRIAVQVASGGRADGVDEAALQVELATIAQDFARSIQDDLVDRFTEELAAGRGDAVDGLPAVVSALREARAETVVVSQSLVGDRPLWTGDEPGQAALEQEELAATGTTKLRRRRLDEALPCLAAATGAEVVVPDGHVELTDGVGALLRHAQV</sequence>
<reference evidence="1 2" key="1">
    <citation type="submission" date="2020-08" db="EMBL/GenBank/DDBJ databases">
        <title>Genomic Encyclopedia of Archaeal and Bacterial Type Strains, Phase II (KMG-II): from individual species to whole genera.</title>
        <authorList>
            <person name="Goeker M."/>
        </authorList>
    </citation>
    <scope>NUCLEOTIDE SEQUENCE [LARGE SCALE GENOMIC DNA]</scope>
    <source>
        <strain evidence="1 2">DSM 43850</strain>
    </source>
</reference>
<dbReference type="Pfam" id="PF18844">
    <property type="entry name" value="baeRF_family2"/>
    <property type="match status" value="1"/>
</dbReference>
<organism evidence="1 2">
    <name type="scientific">Kutzneria viridogrisea</name>
    <dbReference type="NCBI Taxonomy" id="47990"/>
    <lineage>
        <taxon>Bacteria</taxon>
        <taxon>Bacillati</taxon>
        <taxon>Actinomycetota</taxon>
        <taxon>Actinomycetes</taxon>
        <taxon>Pseudonocardiales</taxon>
        <taxon>Pseudonocardiaceae</taxon>
        <taxon>Kutzneria</taxon>
    </lineage>
</organism>
<name>A0ABR6BCC3_9PSEU</name>
<dbReference type="EMBL" id="JACJID010000001">
    <property type="protein sequence ID" value="MBA8924367.1"/>
    <property type="molecule type" value="Genomic_DNA"/>
</dbReference>
<gene>
    <name evidence="1" type="ORF">BC739_001564</name>
</gene>
<protein>
    <recommendedName>
        <fullName evidence="3">Peptide chain release factor 1</fullName>
    </recommendedName>
</protein>
<proteinExistence type="predicted"/>